<dbReference type="GO" id="GO:0102043">
    <property type="term" value="F:isopentenyl phosphate kinase activity"/>
    <property type="evidence" value="ECO:0007669"/>
    <property type="project" value="UniProtKB-EC"/>
</dbReference>
<evidence type="ECO:0000256" key="9">
    <source>
        <dbReference type="ARBA" id="ARBA00049063"/>
    </source>
</evidence>
<gene>
    <name evidence="13" type="ORF">ENM11_01495</name>
</gene>
<dbReference type="GO" id="GO:0016114">
    <property type="term" value="P:terpenoid biosynthetic process"/>
    <property type="evidence" value="ECO:0007669"/>
    <property type="project" value="TreeGrafter"/>
</dbReference>
<dbReference type="InterPro" id="IPR001057">
    <property type="entry name" value="Glu/AcGlu_kinase"/>
</dbReference>
<proteinExistence type="inferred from homology"/>
<evidence type="ECO:0000256" key="11">
    <source>
        <dbReference type="PIRSR" id="PIRSR016496-2"/>
    </source>
</evidence>
<dbReference type="EC" id="2.7.4.26" evidence="2"/>
<dbReference type="EMBL" id="DRWN01000013">
    <property type="protein sequence ID" value="HHK67817.1"/>
    <property type="molecule type" value="Genomic_DNA"/>
</dbReference>
<dbReference type="PANTHER" id="PTHR43654:SF1">
    <property type="entry name" value="ISOPENTENYL PHOSPHATE KINASE"/>
    <property type="match status" value="1"/>
</dbReference>
<name>A0A7C5L6K5_CALS0</name>
<evidence type="ECO:0000256" key="3">
    <source>
        <dbReference type="ARBA" id="ARBA00017267"/>
    </source>
</evidence>
<evidence type="ECO:0000256" key="4">
    <source>
        <dbReference type="ARBA" id="ARBA00022679"/>
    </source>
</evidence>
<evidence type="ECO:0000256" key="5">
    <source>
        <dbReference type="ARBA" id="ARBA00022741"/>
    </source>
</evidence>
<dbReference type="PRINTS" id="PR00474">
    <property type="entry name" value="GLU5KINASE"/>
</dbReference>
<evidence type="ECO:0000256" key="6">
    <source>
        <dbReference type="ARBA" id="ARBA00022777"/>
    </source>
</evidence>
<dbReference type="PANTHER" id="PTHR43654">
    <property type="entry name" value="GLUTAMATE 5-KINASE"/>
    <property type="match status" value="1"/>
</dbReference>
<dbReference type="InterPro" id="IPR036393">
    <property type="entry name" value="AceGlu_kinase-like_sf"/>
</dbReference>
<accession>A0A7C5L6K5</accession>
<sequence>MRGLVILKIGGSVITDKKVERLFRKDVMDRISREVARCWPTPMVIIHGAGSFGHPIAERYRLSEGFREQRQLEGFVKTLQSVKLLNQMVAESLIETGIGAVGIPASMLFVTRKEVIETAHLDLIFSALDIGVIPVTCGDATFDRETKFAVLSGDDIAVYLAKALKASKIVFATDVDGVYEYDRETKVRRLVTKLDFRKHASIFYGDVEGADVTGGMFNKVETAFQAVKAGVKVVIVNGLVEGRVEAAIKGDPVVGTVLVV</sequence>
<evidence type="ECO:0000313" key="13">
    <source>
        <dbReference type="EMBL" id="HHK67817.1"/>
    </source>
</evidence>
<keyword evidence="8" id="KW-0414">Isoprene biosynthesis</keyword>
<evidence type="ECO:0000256" key="2">
    <source>
        <dbReference type="ARBA" id="ARBA00012908"/>
    </source>
</evidence>
<evidence type="ECO:0000256" key="8">
    <source>
        <dbReference type="ARBA" id="ARBA00023229"/>
    </source>
</evidence>
<feature type="binding site" evidence="10">
    <location>
        <begin position="8"/>
        <end position="12"/>
    </location>
    <ligand>
        <name>ATP</name>
        <dbReference type="ChEBI" id="CHEBI:30616"/>
    </ligand>
</feature>
<dbReference type="SUPFAM" id="SSF53633">
    <property type="entry name" value="Carbamate kinase-like"/>
    <property type="match status" value="1"/>
</dbReference>
<dbReference type="InterPro" id="IPR024192">
    <property type="entry name" value="Fosfomycin_R_FomA-type"/>
</dbReference>
<keyword evidence="6 13" id="KW-0418">Kinase</keyword>
<dbReference type="AlphaFoldDB" id="A0A7C5L6K5"/>
<dbReference type="GO" id="GO:0005524">
    <property type="term" value="F:ATP binding"/>
    <property type="evidence" value="ECO:0007669"/>
    <property type="project" value="UniProtKB-KW"/>
</dbReference>
<dbReference type="InterPro" id="IPR001048">
    <property type="entry name" value="Asp/Glu/Uridylate_kinase"/>
</dbReference>
<evidence type="ECO:0000256" key="10">
    <source>
        <dbReference type="PIRSR" id="PIRSR016496-1"/>
    </source>
</evidence>
<evidence type="ECO:0000256" key="1">
    <source>
        <dbReference type="ARBA" id="ARBA00010540"/>
    </source>
</evidence>
<protein>
    <recommendedName>
        <fullName evidence="3">Isopentenyl phosphate kinase</fullName>
        <ecNumber evidence="2">2.7.4.26</ecNumber>
    </recommendedName>
</protein>
<feature type="site" description="Transition state stabilizer" evidence="11">
    <location>
        <position position="17"/>
    </location>
</feature>
<feature type="domain" description="Aspartate/glutamate/uridylate kinase" evidence="12">
    <location>
        <begin position="4"/>
        <end position="237"/>
    </location>
</feature>
<feature type="binding site" evidence="10">
    <location>
        <position position="54"/>
    </location>
    <ligand>
        <name>substrate</name>
    </ligand>
</feature>
<dbReference type="Pfam" id="PF00696">
    <property type="entry name" value="AA_kinase"/>
    <property type="match status" value="1"/>
</dbReference>
<dbReference type="NCBIfam" id="NF040647">
    <property type="entry name" value="IPPK_Arch"/>
    <property type="match status" value="1"/>
</dbReference>
<reference evidence="13" key="1">
    <citation type="journal article" date="2020" name="mSystems">
        <title>Genome- and Community-Level Interaction Insights into Carbon Utilization and Element Cycling Functions of Hydrothermarchaeota in Hydrothermal Sediment.</title>
        <authorList>
            <person name="Zhou Z."/>
            <person name="Liu Y."/>
            <person name="Xu W."/>
            <person name="Pan J."/>
            <person name="Luo Z.H."/>
            <person name="Li M."/>
        </authorList>
    </citation>
    <scope>NUCLEOTIDE SEQUENCE [LARGE SCALE GENOMIC DNA]</scope>
    <source>
        <strain evidence="13">SpSt-1056</strain>
    </source>
</reference>
<keyword evidence="4" id="KW-0808">Transferase</keyword>
<dbReference type="CDD" id="cd04241">
    <property type="entry name" value="AAK_FomA-like"/>
    <property type="match status" value="1"/>
</dbReference>
<feature type="binding site" evidence="10">
    <location>
        <position position="215"/>
    </location>
    <ligand>
        <name>ATP</name>
        <dbReference type="ChEBI" id="CHEBI:30616"/>
    </ligand>
</feature>
<keyword evidence="7 10" id="KW-0067">ATP-binding</keyword>
<evidence type="ECO:0000259" key="12">
    <source>
        <dbReference type="Pfam" id="PF00696"/>
    </source>
</evidence>
<feature type="binding site" evidence="10">
    <location>
        <position position="153"/>
    </location>
    <ligand>
        <name>substrate</name>
    </ligand>
</feature>
<feature type="binding site" evidence="10">
    <location>
        <position position="174"/>
    </location>
    <ligand>
        <name>ATP</name>
        <dbReference type="ChEBI" id="CHEBI:30616"/>
    </ligand>
</feature>
<dbReference type="GO" id="GO:0005829">
    <property type="term" value="C:cytosol"/>
    <property type="evidence" value="ECO:0007669"/>
    <property type="project" value="TreeGrafter"/>
</dbReference>
<comment type="caution">
    <text evidence="13">The sequence shown here is derived from an EMBL/GenBank/DDBJ whole genome shotgun (WGS) entry which is preliminary data.</text>
</comment>
<feature type="binding site" evidence="10">
    <location>
        <position position="219"/>
    </location>
    <ligand>
        <name>ATP</name>
        <dbReference type="ChEBI" id="CHEBI:30616"/>
    </ligand>
</feature>
<evidence type="ECO:0000256" key="7">
    <source>
        <dbReference type="ARBA" id="ARBA00022840"/>
    </source>
</evidence>
<dbReference type="Gene3D" id="3.40.1160.10">
    <property type="entry name" value="Acetylglutamate kinase-like"/>
    <property type="match status" value="1"/>
</dbReference>
<organism evidence="13">
    <name type="scientific">Caldiarchaeum subterraneum</name>
    <dbReference type="NCBI Taxonomy" id="311458"/>
    <lineage>
        <taxon>Archaea</taxon>
        <taxon>Nitrososphaerota</taxon>
        <taxon>Candidatus Caldarchaeales</taxon>
        <taxon>Candidatus Caldarchaeaceae</taxon>
        <taxon>Candidatus Caldarchaeum</taxon>
    </lineage>
</organism>
<feature type="binding site" evidence="10">
    <location>
        <position position="49"/>
    </location>
    <ligand>
        <name>substrate</name>
    </ligand>
</feature>
<comment type="catalytic activity">
    <reaction evidence="9">
        <text>isopentenyl phosphate + ATP = isopentenyl diphosphate + ADP</text>
        <dbReference type="Rhea" id="RHEA:33963"/>
        <dbReference type="ChEBI" id="CHEBI:30616"/>
        <dbReference type="ChEBI" id="CHEBI:65078"/>
        <dbReference type="ChEBI" id="CHEBI:128769"/>
        <dbReference type="ChEBI" id="CHEBI:456216"/>
        <dbReference type="EC" id="2.7.4.26"/>
    </reaction>
</comment>
<dbReference type="GO" id="GO:0016301">
    <property type="term" value="F:kinase activity"/>
    <property type="evidence" value="ECO:0007669"/>
    <property type="project" value="UniProtKB-KW"/>
</dbReference>
<dbReference type="PIRSF" id="PIRSF016496">
    <property type="entry name" value="Kin_FomA"/>
    <property type="match status" value="1"/>
</dbReference>
<feature type="binding site" evidence="10">
    <location>
        <position position="50"/>
    </location>
    <ligand>
        <name>substrate</name>
    </ligand>
</feature>
<keyword evidence="5 10" id="KW-0547">Nucleotide-binding</keyword>
<comment type="similarity">
    <text evidence="1">Belongs to the isopentenyl phosphate kinase family.</text>
</comment>